<protein>
    <recommendedName>
        <fullName evidence="1">F-box domain-containing protein</fullName>
    </recommendedName>
</protein>
<gene>
    <name evidence="2" type="ORF">CONPUDRAFT_80835</name>
</gene>
<evidence type="ECO:0000313" key="3">
    <source>
        <dbReference type="Proteomes" id="UP000053558"/>
    </source>
</evidence>
<comment type="caution">
    <text evidence="2">The sequence shown here is derived from an EMBL/GenBank/DDBJ whole genome shotgun (WGS) entry which is preliminary data.</text>
</comment>
<dbReference type="Proteomes" id="UP000053558">
    <property type="component" value="Unassembled WGS sequence"/>
</dbReference>
<dbReference type="Gene3D" id="1.20.1280.50">
    <property type="match status" value="1"/>
</dbReference>
<accession>A0A5M3N0Z9</accession>
<dbReference type="EMBL" id="JH711575">
    <property type="protein sequence ID" value="EIW84575.1"/>
    <property type="molecule type" value="Genomic_DNA"/>
</dbReference>
<dbReference type="Gene3D" id="3.80.10.10">
    <property type="entry name" value="Ribonuclease Inhibitor"/>
    <property type="match status" value="1"/>
</dbReference>
<dbReference type="KEGG" id="cput:CONPUDRAFT_80835"/>
<dbReference type="InterPro" id="IPR032675">
    <property type="entry name" value="LRR_dom_sf"/>
</dbReference>
<proteinExistence type="predicted"/>
<name>A0A5M3N0Z9_CONPW</name>
<dbReference type="OrthoDB" id="2690721at2759"/>
<sequence length="315" mass="36134">MEQELLSNMIQVSRGETRTSLNSTSDLAFVNRLPTEMLAKIFVAFLSHQPPPYYLGRSYGISKDCHSWSLVVASVCRYWRDVALKTSQLWRRIYLTGDEDRAQLRIQQALRAKSLPVHLTIELEDDEQPTTTHPSFQTLEHTVKIFDLCFSGDVFSSEPPIKNATAWLERFTSLERLYIGDIRFSTRSPSPLWDRLTHLHVQTSSNAEAQNVLHLPDFPKLISLIVECNSDYGVQLDLPTLFSNAPNLIELILRIGNLAADGEATHERLERVSVYDFNTVHQESDTLLSRHFRKRSEHFLNFRYFAVLVARASPT</sequence>
<dbReference type="SUPFAM" id="SSF52047">
    <property type="entry name" value="RNI-like"/>
    <property type="match status" value="1"/>
</dbReference>
<evidence type="ECO:0000259" key="1">
    <source>
        <dbReference type="Pfam" id="PF12937"/>
    </source>
</evidence>
<dbReference type="RefSeq" id="XP_007765527.1">
    <property type="nucleotide sequence ID" value="XM_007767337.1"/>
</dbReference>
<dbReference type="GeneID" id="19210138"/>
<dbReference type="Pfam" id="PF12937">
    <property type="entry name" value="F-box-like"/>
    <property type="match status" value="1"/>
</dbReference>
<organism evidence="2 3">
    <name type="scientific">Coniophora puteana (strain RWD-64-598)</name>
    <name type="common">Brown rot fungus</name>
    <dbReference type="NCBI Taxonomy" id="741705"/>
    <lineage>
        <taxon>Eukaryota</taxon>
        <taxon>Fungi</taxon>
        <taxon>Dikarya</taxon>
        <taxon>Basidiomycota</taxon>
        <taxon>Agaricomycotina</taxon>
        <taxon>Agaricomycetes</taxon>
        <taxon>Agaricomycetidae</taxon>
        <taxon>Boletales</taxon>
        <taxon>Coniophorineae</taxon>
        <taxon>Coniophoraceae</taxon>
        <taxon>Coniophora</taxon>
    </lineage>
</organism>
<evidence type="ECO:0000313" key="2">
    <source>
        <dbReference type="EMBL" id="EIW84575.1"/>
    </source>
</evidence>
<keyword evidence="3" id="KW-1185">Reference proteome</keyword>
<dbReference type="InterPro" id="IPR001810">
    <property type="entry name" value="F-box_dom"/>
</dbReference>
<dbReference type="AlphaFoldDB" id="A0A5M3N0Z9"/>
<reference evidence="3" key="1">
    <citation type="journal article" date="2012" name="Science">
        <title>The Paleozoic origin of enzymatic lignin decomposition reconstructed from 31 fungal genomes.</title>
        <authorList>
            <person name="Floudas D."/>
            <person name="Binder M."/>
            <person name="Riley R."/>
            <person name="Barry K."/>
            <person name="Blanchette R.A."/>
            <person name="Henrissat B."/>
            <person name="Martinez A.T."/>
            <person name="Otillar R."/>
            <person name="Spatafora J.W."/>
            <person name="Yadav J.S."/>
            <person name="Aerts A."/>
            <person name="Benoit I."/>
            <person name="Boyd A."/>
            <person name="Carlson A."/>
            <person name="Copeland A."/>
            <person name="Coutinho P.M."/>
            <person name="de Vries R.P."/>
            <person name="Ferreira P."/>
            <person name="Findley K."/>
            <person name="Foster B."/>
            <person name="Gaskell J."/>
            <person name="Glotzer D."/>
            <person name="Gorecki P."/>
            <person name="Heitman J."/>
            <person name="Hesse C."/>
            <person name="Hori C."/>
            <person name="Igarashi K."/>
            <person name="Jurgens J.A."/>
            <person name="Kallen N."/>
            <person name="Kersten P."/>
            <person name="Kohler A."/>
            <person name="Kuees U."/>
            <person name="Kumar T.K.A."/>
            <person name="Kuo A."/>
            <person name="LaButti K."/>
            <person name="Larrondo L.F."/>
            <person name="Lindquist E."/>
            <person name="Ling A."/>
            <person name="Lombard V."/>
            <person name="Lucas S."/>
            <person name="Lundell T."/>
            <person name="Martin R."/>
            <person name="McLaughlin D.J."/>
            <person name="Morgenstern I."/>
            <person name="Morin E."/>
            <person name="Murat C."/>
            <person name="Nagy L.G."/>
            <person name="Nolan M."/>
            <person name="Ohm R.A."/>
            <person name="Patyshakuliyeva A."/>
            <person name="Rokas A."/>
            <person name="Ruiz-Duenas F.J."/>
            <person name="Sabat G."/>
            <person name="Salamov A."/>
            <person name="Samejima M."/>
            <person name="Schmutz J."/>
            <person name="Slot J.C."/>
            <person name="St John F."/>
            <person name="Stenlid J."/>
            <person name="Sun H."/>
            <person name="Sun S."/>
            <person name="Syed K."/>
            <person name="Tsang A."/>
            <person name="Wiebenga A."/>
            <person name="Young D."/>
            <person name="Pisabarro A."/>
            <person name="Eastwood D.C."/>
            <person name="Martin F."/>
            <person name="Cullen D."/>
            <person name="Grigoriev I.V."/>
            <person name="Hibbett D.S."/>
        </authorList>
    </citation>
    <scope>NUCLEOTIDE SEQUENCE [LARGE SCALE GENOMIC DNA]</scope>
    <source>
        <strain evidence="3">RWD-64-598 SS2</strain>
    </source>
</reference>
<feature type="domain" description="F-box" evidence="1">
    <location>
        <begin position="31"/>
        <end position="95"/>
    </location>
</feature>